<feature type="signal peptide" evidence="2">
    <location>
        <begin position="1"/>
        <end position="24"/>
    </location>
</feature>
<dbReference type="Gene3D" id="1.10.10.2520">
    <property type="entry name" value="Cell wall hydrolase SleB, domain 1"/>
    <property type="match status" value="1"/>
</dbReference>
<evidence type="ECO:0000256" key="2">
    <source>
        <dbReference type="SAM" id="SignalP"/>
    </source>
</evidence>
<keyword evidence="4" id="KW-0378">Hydrolase</keyword>
<feature type="chain" id="PRO_5047349436" evidence="2">
    <location>
        <begin position="25"/>
        <end position="380"/>
    </location>
</feature>
<dbReference type="InterPro" id="IPR011105">
    <property type="entry name" value="Cell_wall_hydrolase_SleB"/>
</dbReference>
<dbReference type="Proteomes" id="UP000824280">
    <property type="component" value="Chromosome"/>
</dbReference>
<keyword evidence="5" id="KW-1185">Reference proteome</keyword>
<name>A0ABX8ZC40_9SPHN</name>
<dbReference type="EMBL" id="CP081297">
    <property type="protein sequence ID" value="QZD86547.1"/>
    <property type="molecule type" value="Genomic_DNA"/>
</dbReference>
<evidence type="ECO:0000259" key="3">
    <source>
        <dbReference type="Pfam" id="PF07486"/>
    </source>
</evidence>
<dbReference type="InterPro" id="IPR042047">
    <property type="entry name" value="SleB_dom1"/>
</dbReference>
<evidence type="ECO:0000256" key="1">
    <source>
        <dbReference type="SAM" id="MobiDB-lite"/>
    </source>
</evidence>
<organism evidence="4 5">
    <name type="scientific">Qipengyuania psychrotolerans</name>
    <dbReference type="NCBI Taxonomy" id="2867238"/>
    <lineage>
        <taxon>Bacteria</taxon>
        <taxon>Pseudomonadati</taxon>
        <taxon>Pseudomonadota</taxon>
        <taxon>Alphaproteobacteria</taxon>
        <taxon>Sphingomonadales</taxon>
        <taxon>Erythrobacteraceae</taxon>
        <taxon>Qipengyuania</taxon>
    </lineage>
</organism>
<feature type="region of interest" description="Disordered" evidence="1">
    <location>
        <begin position="29"/>
        <end position="52"/>
    </location>
</feature>
<sequence length="380" mass="39840">MKPAYAAIAILGGFAAILPLASFAPPSASSAGAQDTGASGQPRDFASGPFEGNRDLQAATGEHILAMSLVSSAPFHYSGDASQTGRAAECLAAAAWYEAGDDPVGQSAVIQTVINRVKHPAFPDSVCGVVFEGSHRSTGCQFTFTCDGSLQRRRPSTAARERALKLAREALNGNVDQSIGEATHYHANYVVPWWSSKLERLTAVGPHIFYKWRGAGGLRNRVSLGAEADYADLVRGSNSHGTVPGNASVATPSAELSVAAGVSSAPAIAARPPQSPNLFFVAVETSQPSGRWALSAMQTCKGRGACQVVAYGSKAAAEDNRAAAANQRARPLFMFVRDPASGMELALWDCQSVQRDRASQCLPDSAAAVSRLMRDRTTAE</sequence>
<dbReference type="Pfam" id="PF07486">
    <property type="entry name" value="Hydrolase_2"/>
    <property type="match status" value="1"/>
</dbReference>
<proteinExistence type="predicted"/>
<keyword evidence="2" id="KW-0732">Signal</keyword>
<dbReference type="GO" id="GO:0016787">
    <property type="term" value="F:hydrolase activity"/>
    <property type="evidence" value="ECO:0007669"/>
    <property type="project" value="UniProtKB-KW"/>
</dbReference>
<accession>A0ABX8ZC40</accession>
<evidence type="ECO:0000313" key="4">
    <source>
        <dbReference type="EMBL" id="QZD86547.1"/>
    </source>
</evidence>
<evidence type="ECO:0000313" key="5">
    <source>
        <dbReference type="Proteomes" id="UP000824280"/>
    </source>
</evidence>
<dbReference type="RefSeq" id="WP_221422091.1">
    <property type="nucleotide sequence ID" value="NZ_CP081297.1"/>
</dbReference>
<feature type="domain" description="Cell wall hydrolase SleB" evidence="3">
    <location>
        <begin position="102"/>
        <end position="210"/>
    </location>
</feature>
<gene>
    <name evidence="4" type="ORF">K3166_09990</name>
</gene>
<reference evidence="4 5" key="1">
    <citation type="submission" date="2021-08" db="EMBL/GenBank/DDBJ databases">
        <title>Comparative Genomics Analysis of the Genus Qipengyuania Reveals Extensive Genetic Diversity and Metabolic Versatility, Including the Description of Fifteen Novel Species.</title>
        <authorList>
            <person name="Liu Y."/>
        </authorList>
    </citation>
    <scope>NUCLEOTIDE SEQUENCE [LARGE SCALE GENOMIC DNA]</scope>
    <source>
        <strain evidence="4 5">1XM2-8</strain>
    </source>
</reference>
<protein>
    <submittedName>
        <fullName evidence="4">Cell wall hydrolase</fullName>
    </submittedName>
</protein>